<evidence type="ECO:0008006" key="4">
    <source>
        <dbReference type="Google" id="ProtNLM"/>
    </source>
</evidence>
<reference evidence="2 3" key="1">
    <citation type="submission" date="2020-12" db="EMBL/GenBank/DDBJ databases">
        <title>Geomonas sp. Red421, isolated from paddy soil.</title>
        <authorList>
            <person name="Xu Z."/>
            <person name="Zhang Z."/>
            <person name="Masuda Y."/>
            <person name="Itoh H."/>
            <person name="Senoo K."/>
        </authorList>
    </citation>
    <scope>NUCLEOTIDE SEQUENCE [LARGE SCALE GENOMIC DNA]</scope>
    <source>
        <strain evidence="2 3">Red421</strain>
    </source>
</reference>
<protein>
    <recommendedName>
        <fullName evidence="4">Repeat protein (TIGR01451 family)</fullName>
    </recommendedName>
</protein>
<dbReference type="RefSeq" id="WP_199387474.1">
    <property type="nucleotide sequence ID" value="NZ_JAEMHL010000001.1"/>
</dbReference>
<evidence type="ECO:0000313" key="2">
    <source>
        <dbReference type="EMBL" id="MBJ6748906.1"/>
    </source>
</evidence>
<keyword evidence="3" id="KW-1185">Reference proteome</keyword>
<evidence type="ECO:0000256" key="1">
    <source>
        <dbReference type="SAM" id="SignalP"/>
    </source>
</evidence>
<organism evidence="2 3">
    <name type="scientific">Geomonas anaerohicana</name>
    <dbReference type="NCBI Taxonomy" id="2798583"/>
    <lineage>
        <taxon>Bacteria</taxon>
        <taxon>Pseudomonadati</taxon>
        <taxon>Thermodesulfobacteriota</taxon>
        <taxon>Desulfuromonadia</taxon>
        <taxon>Geobacterales</taxon>
        <taxon>Geobacteraceae</taxon>
        <taxon>Geomonas</taxon>
    </lineage>
</organism>
<accession>A0ABS0Y9B0</accession>
<comment type="caution">
    <text evidence="2">The sequence shown here is derived from an EMBL/GenBank/DDBJ whole genome shotgun (WGS) entry which is preliminary data.</text>
</comment>
<evidence type="ECO:0000313" key="3">
    <source>
        <dbReference type="Proteomes" id="UP000614714"/>
    </source>
</evidence>
<feature type="signal peptide" evidence="1">
    <location>
        <begin position="1"/>
        <end position="27"/>
    </location>
</feature>
<gene>
    <name evidence="2" type="ORF">JFN91_01630</name>
</gene>
<name>A0ABS0Y9B0_9BACT</name>
<sequence>MLRAAMKSLLALALAAPAVLCAQASFASTAANTAIVNRAVLSYNGGLTAESSVTVKVDLVPALPNVTVTRGDAAYQGPDTPGIADTVTITSSANGPATYTVTPSVTASSNSTGASVTGGTSVVLGATITAGTGSTTSIVVPAPIGGGVSADSEVNGIAVNDIIVFTINSHTYTPKVTSTQYNGSTNTFTIYWANSEAIQAGDIPGAGVQVGERQQVNLTAKPGTITTLGMDLTTTVKVDVTAPNFPTGTASTAPANKWTSTPPTITFQKYSRNVTAPAAGTGTAHYNTSVEGNTGAGSLPYYTGGVTGKPGDTIEYVIEASNSGASTFDLTACAVSDYVPTSYVTDPLAAYTGSRQIFYIDTNGVTSTIAAGAVGANQASYVAGNSPNLVVNVGVNANATTPGIIPIGKGVAVAYQVKIK</sequence>
<feature type="chain" id="PRO_5045204561" description="Repeat protein (TIGR01451 family)" evidence="1">
    <location>
        <begin position="28"/>
        <end position="420"/>
    </location>
</feature>
<keyword evidence="1" id="KW-0732">Signal</keyword>
<proteinExistence type="predicted"/>
<dbReference type="EMBL" id="JAEMHL010000001">
    <property type="protein sequence ID" value="MBJ6748906.1"/>
    <property type="molecule type" value="Genomic_DNA"/>
</dbReference>
<dbReference type="Proteomes" id="UP000614714">
    <property type="component" value="Unassembled WGS sequence"/>
</dbReference>